<evidence type="ECO:0000313" key="2">
    <source>
        <dbReference type="EMBL" id="TDK20339.1"/>
    </source>
</evidence>
<dbReference type="Pfam" id="PF01902">
    <property type="entry name" value="Diphthami_syn_2"/>
    <property type="match status" value="1"/>
</dbReference>
<protein>
    <submittedName>
        <fullName evidence="2">ATP-binding protein</fullName>
    </submittedName>
</protein>
<accession>A0A4R5TQJ8</accession>
<evidence type="ECO:0000259" key="1">
    <source>
        <dbReference type="Pfam" id="PF01902"/>
    </source>
</evidence>
<evidence type="ECO:0000313" key="3">
    <source>
        <dbReference type="Proteomes" id="UP000294796"/>
    </source>
</evidence>
<dbReference type="SUPFAM" id="SSF52402">
    <property type="entry name" value="Adenine nucleotide alpha hydrolases-like"/>
    <property type="match status" value="1"/>
</dbReference>
<keyword evidence="2" id="KW-0547">Nucleotide-binding</keyword>
<dbReference type="Gene3D" id="3.90.1490.10">
    <property type="entry name" value="putative n-type atp pyrophosphatase, domain 2"/>
    <property type="match status" value="1"/>
</dbReference>
<dbReference type="OrthoDB" id="3572539at2"/>
<comment type="caution">
    <text evidence="2">The sequence shown here is derived from an EMBL/GenBank/DDBJ whole genome shotgun (WGS) entry which is preliminary data.</text>
</comment>
<organism evidence="2 3">
    <name type="scientific">Luteimonas aestuarii</name>
    <dbReference type="NCBI Taxonomy" id="453837"/>
    <lineage>
        <taxon>Bacteria</taxon>
        <taxon>Pseudomonadati</taxon>
        <taxon>Pseudomonadota</taxon>
        <taxon>Gammaproteobacteria</taxon>
        <taxon>Lysobacterales</taxon>
        <taxon>Lysobacteraceae</taxon>
        <taxon>Luteimonas</taxon>
    </lineage>
</organism>
<gene>
    <name evidence="2" type="ORF">E2F46_16185</name>
</gene>
<proteinExistence type="predicted"/>
<dbReference type="GO" id="GO:0005524">
    <property type="term" value="F:ATP binding"/>
    <property type="evidence" value="ECO:0007669"/>
    <property type="project" value="UniProtKB-KW"/>
</dbReference>
<dbReference type="RefSeq" id="WP_133323623.1">
    <property type="nucleotide sequence ID" value="NZ_SMTF01000020.1"/>
</dbReference>
<dbReference type="AlphaFoldDB" id="A0A4R5TQJ8"/>
<dbReference type="EMBL" id="SMTF01000020">
    <property type="protein sequence ID" value="TDK20339.1"/>
    <property type="molecule type" value="Genomic_DNA"/>
</dbReference>
<dbReference type="Proteomes" id="UP000294796">
    <property type="component" value="Unassembled WGS sequence"/>
</dbReference>
<dbReference type="InterPro" id="IPR002761">
    <property type="entry name" value="Diphthami_syn_dom"/>
</dbReference>
<name>A0A4R5TQJ8_9GAMM</name>
<keyword evidence="3" id="KW-1185">Reference proteome</keyword>
<sequence>MPTTQVLLAWSGGKDAAWTLHTLRQRDDVEVVALLTTITREYGRASMQGIRREVLQAQARAAGLPLLEAEIPAQCANEDYEQAMASALAAASARWPGLRTMAFGDLFLADIRAYRERNLARIGWELLTPLFGSDTAVLAREMIAGGLQAHLCCVDTRQLDARLAGHAFDADLLRVLSPGIDPCGENGEFHTCVSSGPMFAAPLVLDRGDTVLRDERFAYTDFVPRR</sequence>
<feature type="domain" description="Diphthamide synthase" evidence="1">
    <location>
        <begin position="6"/>
        <end position="206"/>
    </location>
</feature>
<keyword evidence="2" id="KW-0067">ATP-binding</keyword>
<reference evidence="2 3" key="1">
    <citation type="submission" date="2019-03" db="EMBL/GenBank/DDBJ databases">
        <title>Luteimonas zhaokaii sp.nov., isolated from the rectal contents of Plateau pika in Yushu, Qinghai Province, China.</title>
        <authorList>
            <person name="Zhang G."/>
        </authorList>
    </citation>
    <scope>NUCLEOTIDE SEQUENCE [LARGE SCALE GENOMIC DNA]</scope>
    <source>
        <strain evidence="2 3">B9</strain>
    </source>
</reference>
<dbReference type="InterPro" id="IPR014729">
    <property type="entry name" value="Rossmann-like_a/b/a_fold"/>
</dbReference>
<dbReference type="Gene3D" id="3.40.50.620">
    <property type="entry name" value="HUPs"/>
    <property type="match status" value="1"/>
</dbReference>